<dbReference type="CDD" id="cd06260">
    <property type="entry name" value="DUF820-like"/>
    <property type="match status" value="1"/>
</dbReference>
<proteinExistence type="predicted"/>
<dbReference type="GO" id="GO:0004519">
    <property type="term" value="F:endonuclease activity"/>
    <property type="evidence" value="ECO:0007669"/>
    <property type="project" value="UniProtKB-KW"/>
</dbReference>
<feature type="domain" description="Putative restriction endonuclease" evidence="1">
    <location>
        <begin position="12"/>
        <end position="175"/>
    </location>
</feature>
<dbReference type="Gene3D" id="3.90.1570.10">
    <property type="entry name" value="tt1808, chain A"/>
    <property type="match status" value="1"/>
</dbReference>
<sequence length="203" mass="23223">MSAQTQNAPFSLEELLEMEEKSEVRHEYIGGTIYAMAGGTPAHADIGTNLSTAIHSRLRGKPCRGSSNDQRVRTSQSATNWYYPDFLIKCPPTRFHSADKNALLNPRAIFEVLSPATETFDRTAKFDEYKLIDDLKDYVLVDTSRARVEHFTLLESGDWALRVYNSLEQELRLEHFEIVVPLSEIYEDVEFEEQTALPQFDIE</sequence>
<dbReference type="InterPro" id="IPR011335">
    <property type="entry name" value="Restrct_endonuc-II-like"/>
</dbReference>
<evidence type="ECO:0000313" key="3">
    <source>
        <dbReference type="Proteomes" id="UP000237684"/>
    </source>
</evidence>
<protein>
    <submittedName>
        <fullName evidence="2">Endonuclease, Uma2 family (Restriction endonuclease fold)</fullName>
    </submittedName>
</protein>
<reference evidence="2 3" key="1">
    <citation type="journal article" date="2018" name="Syst. Appl. Microbiol.">
        <title>Abditibacterium utsteinense sp. nov., the first cultivated member of candidate phylum FBP, isolated from ice-free Antarctic soil samples.</title>
        <authorList>
            <person name="Tahon G."/>
            <person name="Tytgat B."/>
            <person name="Lebbe L."/>
            <person name="Carlier A."/>
            <person name="Willems A."/>
        </authorList>
    </citation>
    <scope>NUCLEOTIDE SEQUENCE [LARGE SCALE GENOMIC DNA]</scope>
    <source>
        <strain evidence="2 3">LMG 29911</strain>
    </source>
</reference>
<dbReference type="InterPro" id="IPR012296">
    <property type="entry name" value="Nuclease_put_TT1808"/>
</dbReference>
<keyword evidence="2" id="KW-0378">Hydrolase</keyword>
<organism evidence="2 3">
    <name type="scientific">Abditibacterium utsteinense</name>
    <dbReference type="NCBI Taxonomy" id="1960156"/>
    <lineage>
        <taxon>Bacteria</taxon>
        <taxon>Pseudomonadati</taxon>
        <taxon>Abditibacteriota</taxon>
        <taxon>Abditibacteriia</taxon>
        <taxon>Abditibacteriales</taxon>
        <taxon>Abditibacteriaceae</taxon>
        <taxon>Abditibacterium</taxon>
    </lineage>
</organism>
<dbReference type="Pfam" id="PF05685">
    <property type="entry name" value="Uma2"/>
    <property type="match status" value="1"/>
</dbReference>
<evidence type="ECO:0000313" key="2">
    <source>
        <dbReference type="EMBL" id="PQV64330.1"/>
    </source>
</evidence>
<gene>
    <name evidence="2" type="ORF">B1R32_10511</name>
</gene>
<comment type="caution">
    <text evidence="2">The sequence shown here is derived from an EMBL/GenBank/DDBJ whole genome shotgun (WGS) entry which is preliminary data.</text>
</comment>
<dbReference type="Proteomes" id="UP000237684">
    <property type="component" value="Unassembled WGS sequence"/>
</dbReference>
<dbReference type="EMBL" id="NIGF01000005">
    <property type="protein sequence ID" value="PQV64330.1"/>
    <property type="molecule type" value="Genomic_DNA"/>
</dbReference>
<dbReference type="SUPFAM" id="SSF52980">
    <property type="entry name" value="Restriction endonuclease-like"/>
    <property type="match status" value="1"/>
</dbReference>
<dbReference type="AlphaFoldDB" id="A0A2S8SU67"/>
<evidence type="ECO:0000259" key="1">
    <source>
        <dbReference type="Pfam" id="PF05685"/>
    </source>
</evidence>
<keyword evidence="2" id="KW-0540">Nuclease</keyword>
<dbReference type="InterPro" id="IPR008538">
    <property type="entry name" value="Uma2"/>
</dbReference>
<keyword evidence="3" id="KW-1185">Reference proteome</keyword>
<keyword evidence="2" id="KW-0255">Endonuclease</keyword>
<dbReference type="PANTHER" id="PTHR36558:SF1">
    <property type="entry name" value="RESTRICTION ENDONUCLEASE DOMAIN-CONTAINING PROTEIN-RELATED"/>
    <property type="match status" value="1"/>
</dbReference>
<accession>A0A2S8SU67</accession>
<dbReference type="PANTHER" id="PTHR36558">
    <property type="entry name" value="GLR1098 PROTEIN"/>
    <property type="match status" value="1"/>
</dbReference>
<dbReference type="OrthoDB" id="428347at2"/>
<dbReference type="RefSeq" id="WP_105483125.1">
    <property type="nucleotide sequence ID" value="NZ_NIGF01000005.1"/>
</dbReference>
<name>A0A2S8SU67_9BACT</name>
<dbReference type="InParanoid" id="A0A2S8SU67"/>